<sequence>MFLKKRREKLKNKSFSYIGATGLISVPACIDANRTRTDEEAAMIAQGQLEHLAVVCMIFDTGEDPFDVRYAFESKADELGMSKKDPTLKSLYTHLQKKAGRAERQSAGTNGAASKIGTSISARNGKTGDMQPVENCNGTDYDKSGVRATGANDAEKMPEGYPV</sequence>
<evidence type="ECO:0000313" key="3">
    <source>
        <dbReference type="Proteomes" id="UP000230706"/>
    </source>
</evidence>
<feature type="compositionally biased region" description="Basic and acidic residues" evidence="1">
    <location>
        <begin position="153"/>
        <end position="163"/>
    </location>
</feature>
<evidence type="ECO:0000313" key="2">
    <source>
        <dbReference type="EMBL" id="PIR86282.1"/>
    </source>
</evidence>
<comment type="caution">
    <text evidence="2">The sequence shown here is derived from an EMBL/GenBank/DDBJ whole genome shotgun (WGS) entry which is preliminary data.</text>
</comment>
<gene>
    <name evidence="2" type="ORF">COU13_01870</name>
</gene>
<organism evidence="2 3">
    <name type="scientific">Candidatus Kaiserbacteria bacterium CG10_big_fil_rev_8_21_14_0_10_43_70</name>
    <dbReference type="NCBI Taxonomy" id="1974605"/>
    <lineage>
        <taxon>Bacteria</taxon>
        <taxon>Candidatus Kaiseribacteriota</taxon>
    </lineage>
</organism>
<protein>
    <submittedName>
        <fullName evidence="2">Uncharacterized protein</fullName>
    </submittedName>
</protein>
<dbReference type="AlphaFoldDB" id="A0A2H0UIQ6"/>
<feature type="region of interest" description="Disordered" evidence="1">
    <location>
        <begin position="96"/>
        <end position="163"/>
    </location>
</feature>
<feature type="compositionally biased region" description="Polar residues" evidence="1">
    <location>
        <begin position="106"/>
        <end position="124"/>
    </location>
</feature>
<reference evidence="3" key="1">
    <citation type="submission" date="2017-09" db="EMBL/GenBank/DDBJ databases">
        <title>Depth-based differentiation of microbial function through sediment-hosted aquifers and enrichment of novel symbionts in the deep terrestrial subsurface.</title>
        <authorList>
            <person name="Probst A.J."/>
            <person name="Ladd B."/>
            <person name="Jarett J.K."/>
            <person name="Geller-Mcgrath D.E."/>
            <person name="Sieber C.M.K."/>
            <person name="Emerson J.B."/>
            <person name="Anantharaman K."/>
            <person name="Thomas B.C."/>
            <person name="Malmstrom R."/>
            <person name="Stieglmeier M."/>
            <person name="Klingl A."/>
            <person name="Woyke T."/>
            <person name="Ryan C.M."/>
            <person name="Banfield J.F."/>
        </authorList>
    </citation>
    <scope>NUCLEOTIDE SEQUENCE [LARGE SCALE GENOMIC DNA]</scope>
</reference>
<evidence type="ECO:0000256" key="1">
    <source>
        <dbReference type="SAM" id="MobiDB-lite"/>
    </source>
</evidence>
<accession>A0A2H0UIQ6</accession>
<proteinExistence type="predicted"/>
<name>A0A2H0UIQ6_9BACT</name>
<dbReference type="Proteomes" id="UP000230706">
    <property type="component" value="Unassembled WGS sequence"/>
</dbReference>
<dbReference type="EMBL" id="PFBF01000041">
    <property type="protein sequence ID" value="PIR86282.1"/>
    <property type="molecule type" value="Genomic_DNA"/>
</dbReference>